<dbReference type="InterPro" id="IPR036431">
    <property type="entry name" value="ARID_dom_sf"/>
</dbReference>
<dbReference type="CDD" id="cd15515">
    <property type="entry name" value="PHD1_KDM5A_like"/>
    <property type="match status" value="1"/>
</dbReference>
<dbReference type="Pfam" id="PF00628">
    <property type="entry name" value="PHD"/>
    <property type="match status" value="1"/>
</dbReference>
<dbReference type="EMBL" id="REGN01002521">
    <property type="protein sequence ID" value="RNA27606.1"/>
    <property type="molecule type" value="Genomic_DNA"/>
</dbReference>
<comment type="caution">
    <text evidence="8">The sequence shown here is derived from an EMBL/GenBank/DDBJ whole genome shotgun (WGS) entry which is preliminary data.</text>
</comment>
<evidence type="ECO:0000313" key="8">
    <source>
        <dbReference type="EMBL" id="RNA27606.1"/>
    </source>
</evidence>
<feature type="domain" description="PHD-type" evidence="6">
    <location>
        <begin position="116"/>
        <end position="166"/>
    </location>
</feature>
<evidence type="ECO:0000259" key="7">
    <source>
        <dbReference type="PROSITE" id="PS51011"/>
    </source>
</evidence>
<keyword evidence="9" id="KW-1185">Reference proteome</keyword>
<dbReference type="SUPFAM" id="SSF46774">
    <property type="entry name" value="ARID-like"/>
    <property type="match status" value="1"/>
</dbReference>
<dbReference type="STRING" id="10195.A0A3M7RVR7"/>
<dbReference type="Gene3D" id="2.60.120.650">
    <property type="entry name" value="Cupin"/>
    <property type="match status" value="1"/>
</dbReference>
<dbReference type="GO" id="GO:0003677">
    <property type="term" value="F:DNA binding"/>
    <property type="evidence" value="ECO:0007669"/>
    <property type="project" value="InterPro"/>
</dbReference>
<dbReference type="InterPro" id="IPR001965">
    <property type="entry name" value="Znf_PHD"/>
</dbReference>
<keyword evidence="8" id="KW-0489">Methyltransferase</keyword>
<dbReference type="GO" id="GO:0005634">
    <property type="term" value="C:nucleus"/>
    <property type="evidence" value="ECO:0007669"/>
    <property type="project" value="TreeGrafter"/>
</dbReference>
<protein>
    <submittedName>
        <fullName evidence="8">Lysine-specific demethylase 5A isoform X2</fullName>
    </submittedName>
</protein>
<dbReference type="InterPro" id="IPR001606">
    <property type="entry name" value="ARID_dom"/>
</dbReference>
<dbReference type="InterPro" id="IPR019787">
    <property type="entry name" value="Znf_PHD-finger"/>
</dbReference>
<evidence type="ECO:0000256" key="2">
    <source>
        <dbReference type="ARBA" id="ARBA00022771"/>
    </source>
</evidence>
<evidence type="ECO:0000313" key="9">
    <source>
        <dbReference type="Proteomes" id="UP000276133"/>
    </source>
</evidence>
<dbReference type="GO" id="GO:0000785">
    <property type="term" value="C:chromatin"/>
    <property type="evidence" value="ECO:0007669"/>
    <property type="project" value="TreeGrafter"/>
</dbReference>
<dbReference type="PROSITE" id="PS01359">
    <property type="entry name" value="ZF_PHD_1"/>
    <property type="match status" value="1"/>
</dbReference>
<keyword evidence="8" id="KW-0808">Transferase</keyword>
<name>A0A3M7RVR7_BRAPC</name>
<dbReference type="Gene3D" id="3.30.40.10">
    <property type="entry name" value="Zinc/RING finger domain, C3HC4 (zinc finger)"/>
    <property type="match status" value="1"/>
</dbReference>
<dbReference type="GO" id="GO:0006355">
    <property type="term" value="P:regulation of DNA-templated transcription"/>
    <property type="evidence" value="ECO:0007669"/>
    <property type="project" value="TreeGrafter"/>
</dbReference>
<sequence length="270" mass="31071">MDNCPGRGKKFRVPIVEGRPLDIYRLHKMVTEQGGFETVSKNKRWAYLAKQLNYKDAYTCTTLKMHYENILYPYILFEAGVTLPSESAGRKAADAETRSKKKTTTNANLDQDKIEHIKCLVCERGDDEAFMLLCDGCDDSYHTFCLYPALKEIPKGEWRCPLCIAHICKKPSDAYGFGQSKTEYNLRDFGKMADKFKAEYFKKNCQQVSLEECEREFWRILASPDQTVEVEYGADLHTLETGSGFPTKSNRGKYKECFDTYVNSPWNLNN</sequence>
<dbReference type="PANTHER" id="PTHR10694:SF33">
    <property type="entry name" value="LYSINE-SPECIFIC DEMETHYLASE 5"/>
    <property type="match status" value="1"/>
</dbReference>
<dbReference type="GO" id="GO:0008168">
    <property type="term" value="F:methyltransferase activity"/>
    <property type="evidence" value="ECO:0007669"/>
    <property type="project" value="UniProtKB-KW"/>
</dbReference>
<feature type="non-terminal residue" evidence="8">
    <location>
        <position position="270"/>
    </location>
</feature>
<dbReference type="Proteomes" id="UP000276133">
    <property type="component" value="Unassembled WGS sequence"/>
</dbReference>
<evidence type="ECO:0000256" key="3">
    <source>
        <dbReference type="ARBA" id="ARBA00022833"/>
    </source>
</evidence>
<evidence type="ECO:0000256" key="5">
    <source>
        <dbReference type="PROSITE-ProRule" id="PRU00146"/>
    </source>
</evidence>
<keyword evidence="2 5" id="KW-0863">Zinc-finger</keyword>
<dbReference type="InterPro" id="IPR011011">
    <property type="entry name" value="Znf_FYVE_PHD"/>
</dbReference>
<dbReference type="Pfam" id="PF01388">
    <property type="entry name" value="ARID"/>
    <property type="match status" value="1"/>
</dbReference>
<dbReference type="SMART" id="SM00501">
    <property type="entry name" value="BRIGHT"/>
    <property type="match status" value="1"/>
</dbReference>
<dbReference type="SUPFAM" id="SSF57903">
    <property type="entry name" value="FYVE/PHD zinc finger"/>
    <property type="match status" value="1"/>
</dbReference>
<dbReference type="AlphaFoldDB" id="A0A3M7RVR7"/>
<dbReference type="GO" id="GO:0008270">
    <property type="term" value="F:zinc ion binding"/>
    <property type="evidence" value="ECO:0007669"/>
    <property type="project" value="UniProtKB-KW"/>
</dbReference>
<dbReference type="GO" id="GO:0034647">
    <property type="term" value="F:histone H3K4me/H3K4me2/H3K4me3 demethylase activity"/>
    <property type="evidence" value="ECO:0007669"/>
    <property type="project" value="TreeGrafter"/>
</dbReference>
<dbReference type="SMART" id="SM00249">
    <property type="entry name" value="PHD"/>
    <property type="match status" value="1"/>
</dbReference>
<evidence type="ECO:0000256" key="4">
    <source>
        <dbReference type="ARBA" id="ARBA00023004"/>
    </source>
</evidence>
<proteinExistence type="predicted"/>
<organism evidence="8 9">
    <name type="scientific">Brachionus plicatilis</name>
    <name type="common">Marine rotifer</name>
    <name type="synonym">Brachionus muelleri</name>
    <dbReference type="NCBI Taxonomy" id="10195"/>
    <lineage>
        <taxon>Eukaryota</taxon>
        <taxon>Metazoa</taxon>
        <taxon>Spiralia</taxon>
        <taxon>Gnathifera</taxon>
        <taxon>Rotifera</taxon>
        <taxon>Eurotatoria</taxon>
        <taxon>Monogononta</taxon>
        <taxon>Pseudotrocha</taxon>
        <taxon>Ploima</taxon>
        <taxon>Brachionidae</taxon>
        <taxon>Brachionus</taxon>
    </lineage>
</organism>
<keyword evidence="3" id="KW-0862">Zinc</keyword>
<accession>A0A3M7RVR7</accession>
<dbReference type="PROSITE" id="PS50016">
    <property type="entry name" value="ZF_PHD_2"/>
    <property type="match status" value="1"/>
</dbReference>
<dbReference type="PANTHER" id="PTHR10694">
    <property type="entry name" value="LYSINE-SPECIFIC DEMETHYLASE"/>
    <property type="match status" value="1"/>
</dbReference>
<dbReference type="InterPro" id="IPR019786">
    <property type="entry name" value="Zinc_finger_PHD-type_CS"/>
</dbReference>
<keyword evidence="4" id="KW-0408">Iron</keyword>
<dbReference type="GO" id="GO:0032259">
    <property type="term" value="P:methylation"/>
    <property type="evidence" value="ECO:0007669"/>
    <property type="project" value="UniProtKB-KW"/>
</dbReference>
<dbReference type="InterPro" id="IPR013083">
    <property type="entry name" value="Znf_RING/FYVE/PHD"/>
</dbReference>
<evidence type="ECO:0000259" key="6">
    <source>
        <dbReference type="PROSITE" id="PS50016"/>
    </source>
</evidence>
<dbReference type="Gene3D" id="1.10.150.60">
    <property type="entry name" value="ARID DNA-binding domain"/>
    <property type="match status" value="1"/>
</dbReference>
<feature type="domain" description="ARID" evidence="7">
    <location>
        <begin position="1"/>
        <end position="79"/>
    </location>
</feature>
<evidence type="ECO:0000256" key="1">
    <source>
        <dbReference type="ARBA" id="ARBA00022723"/>
    </source>
</evidence>
<gene>
    <name evidence="8" type="ORF">BpHYR1_037986</name>
</gene>
<dbReference type="SMART" id="SM01014">
    <property type="entry name" value="ARID"/>
    <property type="match status" value="1"/>
</dbReference>
<dbReference type="PROSITE" id="PS51011">
    <property type="entry name" value="ARID"/>
    <property type="match status" value="1"/>
</dbReference>
<keyword evidence="1" id="KW-0479">Metal-binding</keyword>
<reference evidence="8 9" key="1">
    <citation type="journal article" date="2018" name="Sci. Rep.">
        <title>Genomic signatures of local adaptation to the degree of environmental predictability in rotifers.</title>
        <authorList>
            <person name="Franch-Gras L."/>
            <person name="Hahn C."/>
            <person name="Garcia-Roger E.M."/>
            <person name="Carmona M.J."/>
            <person name="Serra M."/>
            <person name="Gomez A."/>
        </authorList>
    </citation>
    <scope>NUCLEOTIDE SEQUENCE [LARGE SCALE GENOMIC DNA]</scope>
    <source>
        <strain evidence="8">HYR1</strain>
    </source>
</reference>
<dbReference type="OrthoDB" id="1678912at2759"/>